<name>A0A9D1NB08_9FIRM</name>
<dbReference type="AlphaFoldDB" id="A0A9D1NB08"/>
<comment type="caution">
    <text evidence="2">The sequence shown here is derived from an EMBL/GenBank/DDBJ whole genome shotgun (WGS) entry which is preliminary data.</text>
</comment>
<dbReference type="PANTHER" id="PTHR30024">
    <property type="entry name" value="ALIPHATIC SULFONATES-BINDING PROTEIN-RELATED"/>
    <property type="match status" value="1"/>
</dbReference>
<sequence>MKKVFKAALMLVIAAALIAALAVGFAACDPKDETPDALRVAAPEGTPALAIARLKTDNATLAGHAMTYEVVSPSLIAAEMSGGKADVVIMPVNAGANLIRQGADYRLISVAVNGSLFMVGSTEDGGAIEKADIAGSKVACIGQGATPGLVFEYVMRSMGLEIVADKTPGENQVAVQYVADGPAAKALLENDKVDFAVVGEPAATTFKNALKLNAELDMQAAWKDATDEETYPQAGLFVRTSLAADAEFISALFDALAASKEWVNSNPSEVGAFMKANLYESAAFPAPSISRCAIDAEPLGEADKKEILAFLSAVMPKAGGTAAEWDKVTLFA</sequence>
<proteinExistence type="predicted"/>
<gene>
    <name evidence="2" type="ORF">IAC73_05280</name>
</gene>
<evidence type="ECO:0000256" key="1">
    <source>
        <dbReference type="SAM" id="SignalP"/>
    </source>
</evidence>
<dbReference type="Proteomes" id="UP000886857">
    <property type="component" value="Unassembled WGS sequence"/>
</dbReference>
<reference evidence="2" key="2">
    <citation type="journal article" date="2021" name="PeerJ">
        <title>Extensive microbial diversity within the chicken gut microbiome revealed by metagenomics and culture.</title>
        <authorList>
            <person name="Gilroy R."/>
            <person name="Ravi A."/>
            <person name="Getino M."/>
            <person name="Pursley I."/>
            <person name="Horton D.L."/>
            <person name="Alikhan N.F."/>
            <person name="Baker D."/>
            <person name="Gharbi K."/>
            <person name="Hall N."/>
            <person name="Watson M."/>
            <person name="Adriaenssens E.M."/>
            <person name="Foster-Nyarko E."/>
            <person name="Jarju S."/>
            <person name="Secka A."/>
            <person name="Antonio M."/>
            <person name="Oren A."/>
            <person name="Chaudhuri R.R."/>
            <person name="La Ragione R."/>
            <person name="Hildebrand F."/>
            <person name="Pallen M.J."/>
        </authorList>
    </citation>
    <scope>NUCLEOTIDE SEQUENCE</scope>
    <source>
        <strain evidence="2">10406</strain>
    </source>
</reference>
<dbReference type="PANTHER" id="PTHR30024:SF46">
    <property type="entry name" value="ABC TRANSPORTER, SUBSTRATE-BINDING LIPOPROTEIN"/>
    <property type="match status" value="1"/>
</dbReference>
<dbReference type="Gene3D" id="3.40.190.10">
    <property type="entry name" value="Periplasmic binding protein-like II"/>
    <property type="match status" value="2"/>
</dbReference>
<feature type="chain" id="PRO_5039225196" description="SsuA/THI5-like domain-containing protein" evidence="1">
    <location>
        <begin position="27"/>
        <end position="332"/>
    </location>
</feature>
<evidence type="ECO:0008006" key="4">
    <source>
        <dbReference type="Google" id="ProtNLM"/>
    </source>
</evidence>
<dbReference type="SUPFAM" id="SSF53850">
    <property type="entry name" value="Periplasmic binding protein-like II"/>
    <property type="match status" value="1"/>
</dbReference>
<dbReference type="PROSITE" id="PS51257">
    <property type="entry name" value="PROKAR_LIPOPROTEIN"/>
    <property type="match status" value="1"/>
</dbReference>
<feature type="signal peptide" evidence="1">
    <location>
        <begin position="1"/>
        <end position="26"/>
    </location>
</feature>
<organism evidence="2 3">
    <name type="scientific">Candidatus Limadaptatus stercoripullorum</name>
    <dbReference type="NCBI Taxonomy" id="2840846"/>
    <lineage>
        <taxon>Bacteria</taxon>
        <taxon>Bacillati</taxon>
        <taxon>Bacillota</taxon>
        <taxon>Clostridia</taxon>
        <taxon>Eubacteriales</taxon>
        <taxon>Candidatus Limadaptatus</taxon>
    </lineage>
</organism>
<keyword evidence="1" id="KW-0732">Signal</keyword>
<accession>A0A9D1NB08</accession>
<evidence type="ECO:0000313" key="3">
    <source>
        <dbReference type="Proteomes" id="UP000886857"/>
    </source>
</evidence>
<reference evidence="2" key="1">
    <citation type="submission" date="2020-10" db="EMBL/GenBank/DDBJ databases">
        <authorList>
            <person name="Gilroy R."/>
        </authorList>
    </citation>
    <scope>NUCLEOTIDE SEQUENCE</scope>
    <source>
        <strain evidence="2">10406</strain>
    </source>
</reference>
<dbReference type="EMBL" id="DVOE01000080">
    <property type="protein sequence ID" value="HIU99235.1"/>
    <property type="molecule type" value="Genomic_DNA"/>
</dbReference>
<evidence type="ECO:0000313" key="2">
    <source>
        <dbReference type="EMBL" id="HIU99235.1"/>
    </source>
</evidence>
<protein>
    <recommendedName>
        <fullName evidence="4">SsuA/THI5-like domain-containing protein</fullName>
    </recommendedName>
</protein>